<dbReference type="InterPro" id="IPR036890">
    <property type="entry name" value="HATPase_C_sf"/>
</dbReference>
<evidence type="ECO:0000256" key="7">
    <source>
        <dbReference type="ARBA" id="ARBA00022840"/>
    </source>
</evidence>
<protein>
    <recommendedName>
        <fullName evidence="2">histidine kinase</fullName>
        <ecNumber evidence="2">2.7.13.3</ecNumber>
    </recommendedName>
</protein>
<feature type="transmembrane region" description="Helical" evidence="9">
    <location>
        <begin position="241"/>
        <end position="260"/>
    </location>
</feature>
<comment type="catalytic activity">
    <reaction evidence="1">
        <text>ATP + protein L-histidine = ADP + protein N-phospho-L-histidine.</text>
        <dbReference type="EC" id="2.7.13.3"/>
    </reaction>
</comment>
<dbReference type="Gene3D" id="3.30.450.20">
    <property type="entry name" value="PAS domain"/>
    <property type="match status" value="1"/>
</dbReference>
<dbReference type="InterPro" id="IPR004358">
    <property type="entry name" value="Sig_transdc_His_kin-like_C"/>
</dbReference>
<dbReference type="NCBIfam" id="TIGR00229">
    <property type="entry name" value="sensory_box"/>
    <property type="match status" value="1"/>
</dbReference>
<dbReference type="InterPro" id="IPR013767">
    <property type="entry name" value="PAS_fold"/>
</dbReference>
<dbReference type="GO" id="GO:0000160">
    <property type="term" value="P:phosphorelay signal transduction system"/>
    <property type="evidence" value="ECO:0007669"/>
    <property type="project" value="UniProtKB-KW"/>
</dbReference>
<keyword evidence="7" id="KW-0067">ATP-binding</keyword>
<feature type="domain" description="PAS" evidence="11">
    <location>
        <begin position="331"/>
        <end position="385"/>
    </location>
</feature>
<evidence type="ECO:0000259" key="11">
    <source>
        <dbReference type="PROSITE" id="PS50112"/>
    </source>
</evidence>
<keyword evidence="4" id="KW-0808">Transferase</keyword>
<feature type="transmembrane region" description="Helical" evidence="9">
    <location>
        <begin position="106"/>
        <end position="126"/>
    </location>
</feature>
<feature type="transmembrane region" description="Helical" evidence="9">
    <location>
        <begin position="81"/>
        <end position="99"/>
    </location>
</feature>
<dbReference type="EMBL" id="CP071793">
    <property type="protein sequence ID" value="QTD51147.1"/>
    <property type="molecule type" value="Genomic_DNA"/>
</dbReference>
<dbReference type="Pfam" id="PF00989">
    <property type="entry name" value="PAS"/>
    <property type="match status" value="1"/>
</dbReference>
<evidence type="ECO:0000313" key="13">
    <source>
        <dbReference type="EMBL" id="QTD51147.1"/>
    </source>
</evidence>
<evidence type="ECO:0000256" key="6">
    <source>
        <dbReference type="ARBA" id="ARBA00022777"/>
    </source>
</evidence>
<feature type="transmembrane region" description="Helical" evidence="9">
    <location>
        <begin position="23"/>
        <end position="41"/>
    </location>
</feature>
<dbReference type="PANTHER" id="PTHR43065">
    <property type="entry name" value="SENSOR HISTIDINE KINASE"/>
    <property type="match status" value="1"/>
</dbReference>
<keyword evidence="14" id="KW-1185">Reference proteome</keyword>
<gene>
    <name evidence="13" type="ORF">J3U87_01650</name>
</gene>
<evidence type="ECO:0000256" key="4">
    <source>
        <dbReference type="ARBA" id="ARBA00022679"/>
    </source>
</evidence>
<dbReference type="SUPFAM" id="SSF55785">
    <property type="entry name" value="PYP-like sensor domain (PAS domain)"/>
    <property type="match status" value="1"/>
</dbReference>
<evidence type="ECO:0000259" key="12">
    <source>
        <dbReference type="PROSITE" id="PS50113"/>
    </source>
</evidence>
<dbReference type="RefSeq" id="WP_237381280.1">
    <property type="nucleotide sequence ID" value="NZ_CP071793.1"/>
</dbReference>
<keyword evidence="9" id="KW-1133">Transmembrane helix</keyword>
<evidence type="ECO:0000256" key="5">
    <source>
        <dbReference type="ARBA" id="ARBA00022741"/>
    </source>
</evidence>
<organism evidence="13 14">
    <name type="scientific">Sulfidibacter corallicola</name>
    <dbReference type="NCBI Taxonomy" id="2818388"/>
    <lineage>
        <taxon>Bacteria</taxon>
        <taxon>Pseudomonadati</taxon>
        <taxon>Acidobacteriota</taxon>
        <taxon>Holophagae</taxon>
        <taxon>Acanthopleuribacterales</taxon>
        <taxon>Acanthopleuribacteraceae</taxon>
        <taxon>Sulfidibacter</taxon>
    </lineage>
</organism>
<dbReference type="SMART" id="SM00387">
    <property type="entry name" value="HATPase_c"/>
    <property type="match status" value="1"/>
</dbReference>
<dbReference type="InterPro" id="IPR003594">
    <property type="entry name" value="HATPase_dom"/>
</dbReference>
<dbReference type="SMART" id="SM00091">
    <property type="entry name" value="PAS"/>
    <property type="match status" value="1"/>
</dbReference>
<dbReference type="CDD" id="cd00130">
    <property type="entry name" value="PAS"/>
    <property type="match status" value="1"/>
</dbReference>
<dbReference type="KEGG" id="scor:J3U87_01650"/>
<feature type="transmembrane region" description="Helical" evidence="9">
    <location>
        <begin position="272"/>
        <end position="292"/>
    </location>
</feature>
<evidence type="ECO:0000256" key="1">
    <source>
        <dbReference type="ARBA" id="ARBA00000085"/>
    </source>
</evidence>
<evidence type="ECO:0000259" key="10">
    <source>
        <dbReference type="PROSITE" id="PS50109"/>
    </source>
</evidence>
<dbReference type="EC" id="2.7.13.3" evidence="2"/>
<dbReference type="InterPro" id="IPR000700">
    <property type="entry name" value="PAS-assoc_C"/>
</dbReference>
<sequence length="734" mass="82241">MTTTVPLRDTFSRVRYQKIPRHFTLAIVVVSLLPFVLHLFGVRFGTVDYPTDWASVYGSQGEFAEVRYRHSVIRHTLVEWSAFWVALFTVVFSAIHYALKRDVTVLIIGLALFCAGCLDAVHTLAANRLIGGLADPDILISFSWALGRLFNALVLLAGTTYLILAPPRSIRLKRKIAILFMIGFGLVTLGSLVLLNKSFFLPIQTGIFNVVPRPWDLVPLVFFFVAGIWAFPSFYRRFPNLFSYSLQVSVVPAIAVQLHMALGSRHPFDDHFVIAHLLKVVTYLVPFLGLCLDYVNTYRNLKYEVRQRGAKARLLQDIQRREEAERQIYAEKERLRITLASIGDGVIATDTEGDVQLINEVGARLTGWSIEEATGMPLEDVLTLLDAKTHQAHTLNFEDSGSERVLPVVLVSRDGTERMVAERTTPILGATGDILGFVLVIRDITTQERLRTQIVHSQKMESIGQLAAGVAHEINSPMQFIGDNNDFLFDAFNDYRSLTSAQRDILARLSAESKLPQEDRRSLDDLEDRLDITYLESEIPRAISQSREGIGRVTQLIRAMKEFSHPDRAQKVQSDLNQAIRSTITISRNEWKYVARVEERLDEEIGLVPCHISQVNQAVLNLIVNAAQAIAERVKRGEFANGVIRIATSRKKNGILIQVSDNGGGIPQDIRHRIFDPFFTTKEIGAGTGQGLAITHDIIVNKHQGRIDVSTRLDEGTTFTLFLPAPLPDVKVAK</sequence>
<dbReference type="InterPro" id="IPR005467">
    <property type="entry name" value="His_kinase_dom"/>
</dbReference>
<evidence type="ECO:0000256" key="8">
    <source>
        <dbReference type="ARBA" id="ARBA00023012"/>
    </source>
</evidence>
<dbReference type="Pfam" id="PF02518">
    <property type="entry name" value="HATPase_c"/>
    <property type="match status" value="1"/>
</dbReference>
<accession>A0A8A4TNY8</accession>
<dbReference type="PROSITE" id="PS50113">
    <property type="entry name" value="PAC"/>
    <property type="match status" value="1"/>
</dbReference>
<dbReference type="GO" id="GO:0005524">
    <property type="term" value="F:ATP binding"/>
    <property type="evidence" value="ECO:0007669"/>
    <property type="project" value="UniProtKB-KW"/>
</dbReference>
<keyword evidence="9" id="KW-0472">Membrane</keyword>
<dbReference type="InterPro" id="IPR000014">
    <property type="entry name" value="PAS"/>
</dbReference>
<evidence type="ECO:0000256" key="9">
    <source>
        <dbReference type="SAM" id="Phobius"/>
    </source>
</evidence>
<dbReference type="InterPro" id="IPR035965">
    <property type="entry name" value="PAS-like_dom_sf"/>
</dbReference>
<feature type="transmembrane region" description="Helical" evidence="9">
    <location>
        <begin position="138"/>
        <end position="164"/>
    </location>
</feature>
<feature type="domain" description="PAC" evidence="12">
    <location>
        <begin position="404"/>
        <end position="456"/>
    </location>
</feature>
<keyword evidence="5" id="KW-0547">Nucleotide-binding</keyword>
<feature type="transmembrane region" description="Helical" evidence="9">
    <location>
        <begin position="215"/>
        <end position="234"/>
    </location>
</feature>
<dbReference type="PRINTS" id="PR00344">
    <property type="entry name" value="BCTRLSENSOR"/>
</dbReference>
<keyword evidence="6" id="KW-0418">Kinase</keyword>
<dbReference type="PROSITE" id="PS50112">
    <property type="entry name" value="PAS"/>
    <property type="match status" value="1"/>
</dbReference>
<dbReference type="Gene3D" id="1.10.287.130">
    <property type="match status" value="1"/>
</dbReference>
<dbReference type="Pfam" id="PF17159">
    <property type="entry name" value="MASE3"/>
    <property type="match status" value="1"/>
</dbReference>
<keyword evidence="3" id="KW-0597">Phosphoprotein</keyword>
<reference evidence="13" key="1">
    <citation type="submission" date="2021-03" db="EMBL/GenBank/DDBJ databases">
        <title>Acanthopleuribacteraceae sp. M133.</title>
        <authorList>
            <person name="Wang G."/>
        </authorList>
    </citation>
    <scope>NUCLEOTIDE SEQUENCE</scope>
    <source>
        <strain evidence="13">M133</strain>
    </source>
</reference>
<keyword evidence="9" id="KW-0812">Transmembrane</keyword>
<dbReference type="GO" id="GO:0006355">
    <property type="term" value="P:regulation of DNA-templated transcription"/>
    <property type="evidence" value="ECO:0007669"/>
    <property type="project" value="InterPro"/>
</dbReference>
<keyword evidence="8" id="KW-0902">Two-component regulatory system</keyword>
<dbReference type="Proteomes" id="UP000663929">
    <property type="component" value="Chromosome"/>
</dbReference>
<evidence type="ECO:0000313" key="14">
    <source>
        <dbReference type="Proteomes" id="UP000663929"/>
    </source>
</evidence>
<dbReference type="AlphaFoldDB" id="A0A8A4TNY8"/>
<proteinExistence type="predicted"/>
<feature type="transmembrane region" description="Helical" evidence="9">
    <location>
        <begin position="176"/>
        <end position="195"/>
    </location>
</feature>
<evidence type="ECO:0000256" key="3">
    <source>
        <dbReference type="ARBA" id="ARBA00022553"/>
    </source>
</evidence>
<dbReference type="PANTHER" id="PTHR43065:SF46">
    <property type="entry name" value="C4-DICARBOXYLATE TRANSPORT SENSOR PROTEIN DCTB"/>
    <property type="match status" value="1"/>
</dbReference>
<dbReference type="InterPro" id="IPR033425">
    <property type="entry name" value="MASE3"/>
</dbReference>
<dbReference type="GO" id="GO:0004673">
    <property type="term" value="F:protein histidine kinase activity"/>
    <property type="evidence" value="ECO:0007669"/>
    <property type="project" value="UniProtKB-EC"/>
</dbReference>
<dbReference type="Gene3D" id="3.30.565.10">
    <property type="entry name" value="Histidine kinase-like ATPase, C-terminal domain"/>
    <property type="match status" value="1"/>
</dbReference>
<dbReference type="SUPFAM" id="SSF55874">
    <property type="entry name" value="ATPase domain of HSP90 chaperone/DNA topoisomerase II/histidine kinase"/>
    <property type="match status" value="1"/>
</dbReference>
<name>A0A8A4TNY8_SULCO</name>
<dbReference type="PROSITE" id="PS50109">
    <property type="entry name" value="HIS_KIN"/>
    <property type="match status" value="1"/>
</dbReference>
<evidence type="ECO:0000256" key="2">
    <source>
        <dbReference type="ARBA" id="ARBA00012438"/>
    </source>
</evidence>
<feature type="domain" description="Histidine kinase" evidence="10">
    <location>
        <begin position="469"/>
        <end position="727"/>
    </location>
</feature>